<protein>
    <submittedName>
        <fullName evidence="4">Chitin-binding protein</fullName>
    </submittedName>
</protein>
<sequence length="215" mass="24488">MTDDRNTKKPKHGWVISPASRGSRAIELRFLQEWEVDEMEGGKNFPETEAGPFPGHTGDVPSKEPPPDEYILSGGHKEDNRGDLNFTNQELLKKYPESDPGWTVLPVKPGADFVVEWKYMAEHITRGYRWFITKDGWDENAPITRAQLDREPFYETISPIEPFDQSMTPDEKVSAVLPISKTGHHVLILLWIVADTPNAFYQVFDVNFSETDPDA</sequence>
<evidence type="ECO:0000259" key="3">
    <source>
        <dbReference type="Pfam" id="PF03067"/>
    </source>
</evidence>
<dbReference type="PANTHER" id="PTHR34823">
    <property type="entry name" value="GLCNAC-BINDING PROTEIN A"/>
    <property type="match status" value="1"/>
</dbReference>
<dbReference type="InterPro" id="IPR014756">
    <property type="entry name" value="Ig_E-set"/>
</dbReference>
<accession>A0A0P9ZCY0</accession>
<evidence type="ECO:0000313" key="5">
    <source>
        <dbReference type="Proteomes" id="UP000050554"/>
    </source>
</evidence>
<evidence type="ECO:0000313" key="4">
    <source>
        <dbReference type="EMBL" id="KPY48613.1"/>
    </source>
</evidence>
<gene>
    <name evidence="4" type="ORF">ALO47_03107</name>
</gene>
<dbReference type="InterPro" id="IPR004302">
    <property type="entry name" value="Cellulose/chitin-bd_N"/>
</dbReference>
<reference evidence="4 5" key="1">
    <citation type="submission" date="2015-09" db="EMBL/GenBank/DDBJ databases">
        <title>Genome announcement of multiple Pseudomonas syringae strains.</title>
        <authorList>
            <person name="Thakur S."/>
            <person name="Wang P.W."/>
            <person name="Gong Y."/>
            <person name="Weir B.S."/>
            <person name="Guttman D.S."/>
        </authorList>
    </citation>
    <scope>NUCLEOTIDE SEQUENCE [LARGE SCALE GENOMIC DNA]</scope>
    <source>
        <strain evidence="4 5">ICMP3882</strain>
    </source>
</reference>
<dbReference type="EMBL" id="LJRF01000079">
    <property type="protein sequence ID" value="KPY48613.1"/>
    <property type="molecule type" value="Genomic_DNA"/>
</dbReference>
<name>A0A0P9ZCY0_PSESI</name>
<dbReference type="CDD" id="cd21177">
    <property type="entry name" value="LPMO_AA10"/>
    <property type="match status" value="1"/>
</dbReference>
<dbReference type="Proteomes" id="UP000050554">
    <property type="component" value="Unassembled WGS sequence"/>
</dbReference>
<dbReference type="RefSeq" id="WP_004881887.1">
    <property type="nucleotide sequence ID" value="NZ_LJRF01000079.1"/>
</dbReference>
<evidence type="ECO:0000256" key="2">
    <source>
        <dbReference type="SAM" id="MobiDB-lite"/>
    </source>
</evidence>
<feature type="region of interest" description="Disordered" evidence="2">
    <location>
        <begin position="41"/>
        <end position="64"/>
    </location>
</feature>
<comment type="caution">
    <text evidence="4">The sequence shown here is derived from an EMBL/GenBank/DDBJ whole genome shotgun (WGS) entry which is preliminary data.</text>
</comment>
<dbReference type="AlphaFoldDB" id="A0A0P9ZCY0"/>
<keyword evidence="1" id="KW-0732">Signal</keyword>
<dbReference type="PATRIC" id="fig|55398.3.peg.3910"/>
<feature type="domain" description="Chitin-binding type-4" evidence="3">
    <location>
        <begin position="12"/>
        <end position="206"/>
    </location>
</feature>
<dbReference type="InterPro" id="IPR051024">
    <property type="entry name" value="GlcNAc_Chitin_IntDeg"/>
</dbReference>
<organism evidence="4 5">
    <name type="scientific">Pseudomonas syringae pv. ribicola</name>
    <dbReference type="NCBI Taxonomy" id="55398"/>
    <lineage>
        <taxon>Bacteria</taxon>
        <taxon>Pseudomonadati</taxon>
        <taxon>Pseudomonadota</taxon>
        <taxon>Gammaproteobacteria</taxon>
        <taxon>Pseudomonadales</taxon>
        <taxon>Pseudomonadaceae</taxon>
        <taxon>Pseudomonas</taxon>
    </lineage>
</organism>
<dbReference type="Gene3D" id="2.70.50.50">
    <property type="entry name" value="chitin-binding protein cbp21"/>
    <property type="match status" value="1"/>
</dbReference>
<evidence type="ECO:0000256" key="1">
    <source>
        <dbReference type="ARBA" id="ARBA00022729"/>
    </source>
</evidence>
<dbReference type="Pfam" id="PF03067">
    <property type="entry name" value="LPMO_10"/>
    <property type="match status" value="1"/>
</dbReference>
<dbReference type="PANTHER" id="PTHR34823:SF1">
    <property type="entry name" value="CHITIN-BINDING TYPE-4 DOMAIN-CONTAINING PROTEIN"/>
    <property type="match status" value="1"/>
</dbReference>
<proteinExistence type="predicted"/>
<dbReference type="SUPFAM" id="SSF81296">
    <property type="entry name" value="E set domains"/>
    <property type="match status" value="1"/>
</dbReference>